<comment type="caution">
    <text evidence="3">The sequence shown here is derived from an EMBL/GenBank/DDBJ whole genome shotgun (WGS) entry which is preliminary data.</text>
</comment>
<sequence>MRSGRQALAGRGEPVLDAAVLNHEQALAWREAARPARRGALGAAPSGRVPGPARANAFDEDFPEVRVRIDTTGVYELAYDDLFNVGYPAGIKIDQVSVHRHEFAEGAIPSYQTVELAIDVDDADHDTFFGSGDRIIVYAQNWAERARASVAQRVWGDAECVFVTAVAGTGRRIPSRPGWRDQTGLTPLASYPWRQHWEKDYVYSGFPADTLTDQLHWTGITGFSPPAESLSFETNHLDVTRPGSFTLSLVGRNPSSHTEWAQIRNGPGALFDVMVGVAWLGLGTLNTTVTLPPGTLSEGNVNHLRLWGQGTTSTYDYVGLDSFEATYWRAYRALFDYLPCNSADGSGEIQIHATGFSDPAMQVYDVSDSLNPVRLTIDPAHVQSQGPFEYSVDFQDLVVPGQTHRYVAFRYPKGLPPEVMTRVNRPQTRLSERGAGDYLMIVPEAFLPAVGPLVTKRQEEGLDVVVAPFETVCDEFNGGRKSSYAIKRFARFAFENWDARWVLLVGDGNLDPLNRTGDSSPDWIPVQRILGPVGIVNGNEAVPSDPWYGCMGACDISGPSPAVPDLYVGRLPVQTLQETQDLVRKLVDYDVVSNDQTWRNQLLLSADDDYSDASLQPGGGGPAICRQSSEQVFRGISETVAATIDSAGLRRTEVDRFYLADLLGRIGCTDPQDRNCTCRDLFTVQGATRGQGGPTDQLVNRLNAGCLWWNFQGHANAGQLTHEEWIVDDDRGDDTQRLINDGKPFLFSAFSCHANAFARPNDVPFGLGPALGEDLVLRPRGGAIASWASSGFEILPGSSTSHINVSLAEAMFSDPPHTASFDGQGARVLLGEAIGLAIARYVPGVAFNQNERGIGLTYQLLGDPATRFSLGPPQAIVTANGDTVINDRPVALAPPRDTLHLEADLASNVRIDAISLESITGTIPPTDYTLTLADTSGGHRYHLSYTTPVRSLRYTIHAQDRYGLKSDFNLLFPFFSQL</sequence>
<feature type="domain" description="Gingipain" evidence="2">
    <location>
        <begin position="438"/>
        <end position="867"/>
    </location>
</feature>
<dbReference type="Gene3D" id="3.40.50.1460">
    <property type="match status" value="1"/>
</dbReference>
<dbReference type="Pfam" id="PF01364">
    <property type="entry name" value="Peptidase_C25"/>
    <property type="match status" value="1"/>
</dbReference>
<dbReference type="GO" id="GO:0006508">
    <property type="term" value="P:proteolysis"/>
    <property type="evidence" value="ECO:0007669"/>
    <property type="project" value="InterPro"/>
</dbReference>
<reference evidence="3 4" key="1">
    <citation type="journal article" date="2019" name="Nat. Microbiol.">
        <title>Mediterranean grassland soil C-N compound turnover is dependent on rainfall and depth, and is mediated by genomically divergent microorganisms.</title>
        <authorList>
            <person name="Diamond S."/>
            <person name="Andeer P.F."/>
            <person name="Li Z."/>
            <person name="Crits-Christoph A."/>
            <person name="Burstein D."/>
            <person name="Anantharaman K."/>
            <person name="Lane K.R."/>
            <person name="Thomas B.C."/>
            <person name="Pan C."/>
            <person name="Northen T.R."/>
            <person name="Banfield J.F."/>
        </authorList>
    </citation>
    <scope>NUCLEOTIDE SEQUENCE [LARGE SCALE GENOMIC DNA]</scope>
    <source>
        <strain evidence="3">WS_11</strain>
    </source>
</reference>
<dbReference type="SUPFAM" id="SSF52129">
    <property type="entry name" value="Caspase-like"/>
    <property type="match status" value="1"/>
</dbReference>
<dbReference type="Proteomes" id="UP000319771">
    <property type="component" value="Unassembled WGS sequence"/>
</dbReference>
<dbReference type="Gene3D" id="3.40.50.10390">
    <property type="entry name" value="Gingipain r, domain 1"/>
    <property type="match status" value="1"/>
</dbReference>
<proteinExistence type="predicted"/>
<accession>A0A538U0L8</accession>
<protein>
    <recommendedName>
        <fullName evidence="2">Gingipain domain-containing protein</fullName>
    </recommendedName>
</protein>
<evidence type="ECO:0000256" key="1">
    <source>
        <dbReference type="ARBA" id="ARBA00022729"/>
    </source>
</evidence>
<evidence type="ECO:0000313" key="4">
    <source>
        <dbReference type="Proteomes" id="UP000319771"/>
    </source>
</evidence>
<dbReference type="GO" id="GO:0008234">
    <property type="term" value="F:cysteine-type peptidase activity"/>
    <property type="evidence" value="ECO:0007669"/>
    <property type="project" value="InterPro"/>
</dbReference>
<evidence type="ECO:0000313" key="3">
    <source>
        <dbReference type="EMBL" id="TMQ69444.1"/>
    </source>
</evidence>
<dbReference type="InterPro" id="IPR029030">
    <property type="entry name" value="Caspase-like_dom_sf"/>
</dbReference>
<keyword evidence="1" id="KW-0732">Signal</keyword>
<name>A0A538U0L8_UNCEI</name>
<dbReference type="InterPro" id="IPR029031">
    <property type="entry name" value="Gingipain_N_sf"/>
</dbReference>
<evidence type="ECO:0000259" key="2">
    <source>
        <dbReference type="Pfam" id="PF01364"/>
    </source>
</evidence>
<feature type="non-terminal residue" evidence="3">
    <location>
        <position position="978"/>
    </location>
</feature>
<dbReference type="AlphaFoldDB" id="A0A538U0L8"/>
<gene>
    <name evidence="3" type="ORF">E6K81_14970</name>
</gene>
<organism evidence="3 4">
    <name type="scientific">Eiseniibacteriota bacterium</name>
    <dbReference type="NCBI Taxonomy" id="2212470"/>
    <lineage>
        <taxon>Bacteria</taxon>
        <taxon>Candidatus Eiseniibacteriota</taxon>
    </lineage>
</organism>
<dbReference type="EMBL" id="VBPB01000309">
    <property type="protein sequence ID" value="TMQ69444.1"/>
    <property type="molecule type" value="Genomic_DNA"/>
</dbReference>
<dbReference type="InterPro" id="IPR001769">
    <property type="entry name" value="Gingipain"/>
</dbReference>